<dbReference type="Gene3D" id="1.10.287.1080">
    <property type="entry name" value="MazG-like"/>
    <property type="match status" value="2"/>
</dbReference>
<dbReference type="CDD" id="cd11528">
    <property type="entry name" value="NTP-PPase_MazG_Nterm"/>
    <property type="match status" value="1"/>
</dbReference>
<dbReference type="InterPro" id="IPR048011">
    <property type="entry name" value="NTP-PPase_MazG-like_C"/>
</dbReference>
<comment type="caution">
    <text evidence="4">The sequence shown here is derived from an EMBL/GenBank/DDBJ whole genome shotgun (WGS) entry which is preliminary data.</text>
</comment>
<feature type="compositionally biased region" description="Polar residues" evidence="2">
    <location>
        <begin position="239"/>
        <end position="251"/>
    </location>
</feature>
<dbReference type="EMBL" id="CASHTH010003452">
    <property type="protein sequence ID" value="CAI8045153.1"/>
    <property type="molecule type" value="Genomic_DNA"/>
</dbReference>
<feature type="region of interest" description="Disordered" evidence="2">
    <location>
        <begin position="222"/>
        <end position="265"/>
    </location>
</feature>
<gene>
    <name evidence="4" type="ORF">GBAR_LOCUS24993</name>
</gene>
<dbReference type="GO" id="GO:0006203">
    <property type="term" value="P:dGTP catabolic process"/>
    <property type="evidence" value="ECO:0007669"/>
    <property type="project" value="TreeGrafter"/>
</dbReference>
<dbReference type="InterPro" id="IPR011551">
    <property type="entry name" value="NTP_PyrPHydrolase_MazG"/>
</dbReference>
<dbReference type="CDD" id="cd11529">
    <property type="entry name" value="NTP-PPase_MazG_Cterm"/>
    <property type="match status" value="1"/>
</dbReference>
<proteinExistence type="predicted"/>
<dbReference type="GO" id="GO:0046061">
    <property type="term" value="P:dATP catabolic process"/>
    <property type="evidence" value="ECO:0007669"/>
    <property type="project" value="TreeGrafter"/>
</dbReference>
<dbReference type="GO" id="GO:0046081">
    <property type="term" value="P:dUTP catabolic process"/>
    <property type="evidence" value="ECO:0007669"/>
    <property type="project" value="TreeGrafter"/>
</dbReference>
<evidence type="ECO:0000256" key="2">
    <source>
        <dbReference type="SAM" id="MobiDB-lite"/>
    </source>
</evidence>
<evidence type="ECO:0000313" key="4">
    <source>
        <dbReference type="EMBL" id="CAI8045153.1"/>
    </source>
</evidence>
<dbReference type="Pfam" id="PF03819">
    <property type="entry name" value="MazG"/>
    <property type="match status" value="1"/>
</dbReference>
<dbReference type="InterPro" id="IPR048015">
    <property type="entry name" value="NTP-PPase_MazG-like_N"/>
</dbReference>
<organism evidence="4 5">
    <name type="scientific">Geodia barretti</name>
    <name type="common">Barrett's horny sponge</name>
    <dbReference type="NCBI Taxonomy" id="519541"/>
    <lineage>
        <taxon>Eukaryota</taxon>
        <taxon>Metazoa</taxon>
        <taxon>Porifera</taxon>
        <taxon>Demospongiae</taxon>
        <taxon>Heteroscleromorpha</taxon>
        <taxon>Tetractinellida</taxon>
        <taxon>Astrophorina</taxon>
        <taxon>Geodiidae</taxon>
        <taxon>Geodia</taxon>
    </lineage>
</organism>
<reference evidence="4" key="1">
    <citation type="submission" date="2023-03" db="EMBL/GenBank/DDBJ databases">
        <authorList>
            <person name="Steffen K."/>
            <person name="Cardenas P."/>
        </authorList>
    </citation>
    <scope>NUCLEOTIDE SEQUENCE</scope>
</reference>
<dbReference type="GO" id="GO:0046047">
    <property type="term" value="P:TTP catabolic process"/>
    <property type="evidence" value="ECO:0007669"/>
    <property type="project" value="TreeGrafter"/>
</dbReference>
<dbReference type="GO" id="GO:0046076">
    <property type="term" value="P:dTTP catabolic process"/>
    <property type="evidence" value="ECO:0007669"/>
    <property type="project" value="TreeGrafter"/>
</dbReference>
<dbReference type="AlphaFoldDB" id="A0AA35TCP2"/>
<dbReference type="PANTHER" id="PTHR30522:SF0">
    <property type="entry name" value="NUCLEOSIDE TRIPHOSPHATE PYROPHOSPHOHYDROLASE"/>
    <property type="match status" value="1"/>
</dbReference>
<feature type="coiled-coil region" evidence="1">
    <location>
        <begin position="180"/>
        <end position="207"/>
    </location>
</feature>
<evidence type="ECO:0000259" key="3">
    <source>
        <dbReference type="Pfam" id="PF03819"/>
    </source>
</evidence>
<name>A0AA35TCP2_GEOBA</name>
<dbReference type="SUPFAM" id="SSF101386">
    <property type="entry name" value="all-alpha NTP pyrophosphatases"/>
    <property type="match status" value="2"/>
</dbReference>
<accession>A0AA35TCP2</accession>
<dbReference type="PANTHER" id="PTHR30522">
    <property type="entry name" value="NUCLEOSIDE TRIPHOSPHATE PYROPHOSPHOHYDROLASE"/>
    <property type="match status" value="1"/>
</dbReference>
<evidence type="ECO:0000256" key="1">
    <source>
        <dbReference type="SAM" id="Coils"/>
    </source>
</evidence>
<evidence type="ECO:0000313" key="5">
    <source>
        <dbReference type="Proteomes" id="UP001174909"/>
    </source>
</evidence>
<feature type="domain" description="NTP pyrophosphohydrolase MazG-like" evidence="3">
    <location>
        <begin position="38"/>
        <end position="106"/>
    </location>
</feature>
<dbReference type="InterPro" id="IPR004518">
    <property type="entry name" value="MazG-like_dom"/>
</dbReference>
<dbReference type="GO" id="GO:0047429">
    <property type="term" value="F:nucleoside triphosphate diphosphatase activity"/>
    <property type="evidence" value="ECO:0007669"/>
    <property type="project" value="InterPro"/>
</dbReference>
<dbReference type="GO" id="GO:0046052">
    <property type="term" value="P:UTP catabolic process"/>
    <property type="evidence" value="ECO:0007669"/>
    <property type="project" value="TreeGrafter"/>
</dbReference>
<keyword evidence="1" id="KW-0175">Coiled coil</keyword>
<feature type="compositionally biased region" description="Basic residues" evidence="2">
    <location>
        <begin position="252"/>
        <end position="265"/>
    </location>
</feature>
<dbReference type="Proteomes" id="UP001174909">
    <property type="component" value="Unassembled WGS sequence"/>
</dbReference>
<keyword evidence="5" id="KW-1185">Reference proteome</keyword>
<sequence>MQPTPLPNAKPPGEAFAELYRTVCRLRAPDGCPWDREQTPQSMRTMLLEEAFEAITAIDTGDDANLREELGDVVLIATMIARMKEQEAAFSAADVLTEVVDKLRRRGIRTPLRRAADLQTAAAAVGFDWDNARPVFAKVAEELAEVDQATGLALQRSEEELGDLLFAVVNLARHLRVDPLLALNGANERFRRRFQEVERRVREAGATLGEVPLAELDRHWEAVKRDEKRTPPADPGCSRASSMPTASSPVHTRTRRRKRRSTGFP</sequence>
<protein>
    <submittedName>
        <fullName evidence="4">Nucleoside triphosphate pyrophosphohydrolase</fullName>
    </submittedName>
</protein>
<feature type="compositionally biased region" description="Basic and acidic residues" evidence="2">
    <location>
        <begin position="222"/>
        <end position="231"/>
    </location>
</feature>